<protein>
    <submittedName>
        <fullName evidence="1">Uncharacterized protein</fullName>
    </submittedName>
</protein>
<dbReference type="EMBL" id="KI911190">
    <property type="protein sequence ID" value="ETR96736.1"/>
    <property type="molecule type" value="Genomic_DNA"/>
</dbReference>
<dbReference type="KEGG" id="trr:M419DRAFT_93425"/>
<name>A0A024RXN9_HYPJR</name>
<organism evidence="1 2">
    <name type="scientific">Hypocrea jecorina (strain ATCC 56765 / BCRC 32924 / NRRL 11460 / Rut C-30)</name>
    <name type="common">Trichoderma reesei</name>
    <dbReference type="NCBI Taxonomy" id="1344414"/>
    <lineage>
        <taxon>Eukaryota</taxon>
        <taxon>Fungi</taxon>
        <taxon>Dikarya</taxon>
        <taxon>Ascomycota</taxon>
        <taxon>Pezizomycotina</taxon>
        <taxon>Sordariomycetes</taxon>
        <taxon>Hypocreomycetidae</taxon>
        <taxon>Hypocreales</taxon>
        <taxon>Hypocreaceae</taxon>
        <taxon>Trichoderma</taxon>
    </lineage>
</organism>
<gene>
    <name evidence="1" type="ORF">M419DRAFT_93425</name>
</gene>
<sequence>MQKDSPLFSRLPPEVRSKIFAYTVAEYEDVNNPYPINDTWKPSYSAPRKICLELLATCRAVYLEAWFLPFKTIEQSIWLTRAHFRPILWAQAMQKLNKLLSIIERQLGQSRVEIGSLHVYATVEAVEKGMLLKVLQTPGLHPRQLVLTISHEDWPDWNWDAPLRFEAGWIKGIFGVISSSTQAFIIELEVVEQRKNQVDVIAKHIAEHWFFRRSDGNVLYADASAKCLQVSQWTGPSSWRNERWAVDSNGVKQVKYHTLTVAYELELSVKAKGGMVSEAAMKNSADPSYEHLSVRVEDTINSLD</sequence>
<evidence type="ECO:0000313" key="2">
    <source>
        <dbReference type="Proteomes" id="UP000024376"/>
    </source>
</evidence>
<proteinExistence type="predicted"/>
<dbReference type="OrthoDB" id="288942at2759"/>
<dbReference type="Proteomes" id="UP000024376">
    <property type="component" value="Unassembled WGS sequence"/>
</dbReference>
<dbReference type="HOGENOM" id="CLU_055163_2_0_1"/>
<accession>A0A024RXN9</accession>
<evidence type="ECO:0000313" key="1">
    <source>
        <dbReference type="EMBL" id="ETR96736.1"/>
    </source>
</evidence>
<dbReference type="AlphaFoldDB" id="A0A024RXN9"/>
<reference evidence="2" key="1">
    <citation type="journal article" date="2013" name="Ind. Biotechnol.">
        <title>Comparative genomics analysis of Trichoderma reesei strains.</title>
        <authorList>
            <person name="Koike H."/>
            <person name="Aerts A."/>
            <person name="LaButti K."/>
            <person name="Grigoriev I.V."/>
            <person name="Baker S.E."/>
        </authorList>
    </citation>
    <scope>NUCLEOTIDE SEQUENCE [LARGE SCALE GENOMIC DNA]</scope>
    <source>
        <strain evidence="2">ATCC 56765 / BCRC 32924 / NRRL 11460 / Rut C-30</strain>
    </source>
</reference>